<dbReference type="EMBL" id="CAJVPM010026426">
    <property type="protein sequence ID" value="CAG8661947.1"/>
    <property type="molecule type" value="Genomic_DNA"/>
</dbReference>
<proteinExistence type="predicted"/>
<accession>A0ACA9NJS6</accession>
<dbReference type="Proteomes" id="UP000789860">
    <property type="component" value="Unassembled WGS sequence"/>
</dbReference>
<gene>
    <name evidence="1" type="ORF">SCALOS_LOCUS9064</name>
</gene>
<sequence length="130" mass="14781">GLEKHRFTKDIIVLGVKATNKYNRSSICRACDKALSWEDTLNIQITNKKNITNNKAEHASQGQASKKCQNSSIYDPAIREFFEFLNPNLVLLSQDTLFNHILNSENINLNMSHKQKLKEDSIEVTLAFNG</sequence>
<keyword evidence="2" id="KW-1185">Reference proteome</keyword>
<organism evidence="1 2">
    <name type="scientific">Scutellospora calospora</name>
    <dbReference type="NCBI Taxonomy" id="85575"/>
    <lineage>
        <taxon>Eukaryota</taxon>
        <taxon>Fungi</taxon>
        <taxon>Fungi incertae sedis</taxon>
        <taxon>Mucoromycota</taxon>
        <taxon>Glomeromycotina</taxon>
        <taxon>Glomeromycetes</taxon>
        <taxon>Diversisporales</taxon>
        <taxon>Gigasporaceae</taxon>
        <taxon>Scutellospora</taxon>
    </lineage>
</organism>
<feature type="non-terminal residue" evidence="1">
    <location>
        <position position="1"/>
    </location>
</feature>
<reference evidence="1" key="1">
    <citation type="submission" date="2021-06" db="EMBL/GenBank/DDBJ databases">
        <authorList>
            <person name="Kallberg Y."/>
            <person name="Tangrot J."/>
            <person name="Rosling A."/>
        </authorList>
    </citation>
    <scope>NUCLEOTIDE SEQUENCE</scope>
    <source>
        <strain evidence="1">AU212A</strain>
    </source>
</reference>
<name>A0ACA9NJS6_9GLOM</name>
<protein>
    <submittedName>
        <fullName evidence="1">7816_t:CDS:1</fullName>
    </submittedName>
</protein>
<evidence type="ECO:0000313" key="2">
    <source>
        <dbReference type="Proteomes" id="UP000789860"/>
    </source>
</evidence>
<evidence type="ECO:0000313" key="1">
    <source>
        <dbReference type="EMBL" id="CAG8661947.1"/>
    </source>
</evidence>
<comment type="caution">
    <text evidence="1">The sequence shown here is derived from an EMBL/GenBank/DDBJ whole genome shotgun (WGS) entry which is preliminary data.</text>
</comment>